<keyword evidence="2" id="KW-1185">Reference proteome</keyword>
<accession>A0ACB9F700</accession>
<name>A0ACB9F700_CICIN</name>
<reference evidence="1 2" key="2">
    <citation type="journal article" date="2022" name="Mol. Ecol. Resour.">
        <title>The genomes of chicory, endive, great burdock and yacon provide insights into Asteraceae paleo-polyploidization history and plant inulin production.</title>
        <authorList>
            <person name="Fan W."/>
            <person name="Wang S."/>
            <person name="Wang H."/>
            <person name="Wang A."/>
            <person name="Jiang F."/>
            <person name="Liu H."/>
            <person name="Zhao H."/>
            <person name="Xu D."/>
            <person name="Zhang Y."/>
        </authorList>
    </citation>
    <scope>NUCLEOTIDE SEQUENCE [LARGE SCALE GENOMIC DNA]</scope>
    <source>
        <strain evidence="2">cv. Punajuju</strain>
        <tissue evidence="1">Leaves</tissue>
    </source>
</reference>
<proteinExistence type="predicted"/>
<dbReference type="Proteomes" id="UP001055811">
    <property type="component" value="Linkage Group LG03"/>
</dbReference>
<sequence>MLACYSFSLQNPQSPDSEPIMLQEQQTSSSSFFLFPNPNPLLRSFDIPAPVIHPPGVDPSSFMNPNRYGGYGIEPLPPLDVDPCAASQTEIITKATDLTASEHDPMNEDEKVVSIERCKRKANGSLASVEDADTKRRR</sequence>
<protein>
    <submittedName>
        <fullName evidence="1">Uncharacterized protein</fullName>
    </submittedName>
</protein>
<comment type="caution">
    <text evidence="1">The sequence shown here is derived from an EMBL/GenBank/DDBJ whole genome shotgun (WGS) entry which is preliminary data.</text>
</comment>
<reference evidence="2" key="1">
    <citation type="journal article" date="2022" name="Mol. Ecol. Resour.">
        <title>The genomes of chicory, endive, great burdock and yacon provide insights into Asteraceae palaeo-polyploidization history and plant inulin production.</title>
        <authorList>
            <person name="Fan W."/>
            <person name="Wang S."/>
            <person name="Wang H."/>
            <person name="Wang A."/>
            <person name="Jiang F."/>
            <person name="Liu H."/>
            <person name="Zhao H."/>
            <person name="Xu D."/>
            <person name="Zhang Y."/>
        </authorList>
    </citation>
    <scope>NUCLEOTIDE SEQUENCE [LARGE SCALE GENOMIC DNA]</scope>
    <source>
        <strain evidence="2">cv. Punajuju</strain>
    </source>
</reference>
<evidence type="ECO:0000313" key="2">
    <source>
        <dbReference type="Proteomes" id="UP001055811"/>
    </source>
</evidence>
<evidence type="ECO:0000313" key="1">
    <source>
        <dbReference type="EMBL" id="KAI3766892.1"/>
    </source>
</evidence>
<organism evidence="1 2">
    <name type="scientific">Cichorium intybus</name>
    <name type="common">Chicory</name>
    <dbReference type="NCBI Taxonomy" id="13427"/>
    <lineage>
        <taxon>Eukaryota</taxon>
        <taxon>Viridiplantae</taxon>
        <taxon>Streptophyta</taxon>
        <taxon>Embryophyta</taxon>
        <taxon>Tracheophyta</taxon>
        <taxon>Spermatophyta</taxon>
        <taxon>Magnoliopsida</taxon>
        <taxon>eudicotyledons</taxon>
        <taxon>Gunneridae</taxon>
        <taxon>Pentapetalae</taxon>
        <taxon>asterids</taxon>
        <taxon>campanulids</taxon>
        <taxon>Asterales</taxon>
        <taxon>Asteraceae</taxon>
        <taxon>Cichorioideae</taxon>
        <taxon>Cichorieae</taxon>
        <taxon>Cichoriinae</taxon>
        <taxon>Cichorium</taxon>
    </lineage>
</organism>
<gene>
    <name evidence="1" type="ORF">L2E82_16970</name>
</gene>
<dbReference type="EMBL" id="CM042011">
    <property type="protein sequence ID" value="KAI3766892.1"/>
    <property type="molecule type" value="Genomic_DNA"/>
</dbReference>